<dbReference type="PANTHER" id="PTHR10188:SF6">
    <property type="entry name" value="N(4)-(BETA-N-ACETYLGLUCOSAMINYL)-L-ASPARAGINASE"/>
    <property type="match status" value="1"/>
</dbReference>
<sequence length="328" mass="35100">MSQSIKSKTPILVIHGGAGAISKRSIDSTSRTQYEDALKNILQHASKELFQGGSAIDAVSNAVKLLEDNPLFNAGHGAVFTRLKTHELDAAIMDGSTRAAGSVAMVSHLKNPIMAARLVMERSEHVMLVGKGAEDFAIQHGAEHVSMDYFSTEFRLKQLEEIQRNGHTSTRTALDHDISTTLNDAPLDEDKKMGTVGAVAIDLHGNLAAATSTGGLTNKLVGRVGDSPIIGAGCYADDLCAISCTGTGEAFIRLVVGHSIAAQMRYGNRTLKEASDDVIYEQLPKIQGEGGLIAIDNKGNVVLPFNTEGMYRGVIYSNQDLWVAIHDE</sequence>
<dbReference type="GO" id="GO:0016811">
    <property type="term" value="F:hydrolase activity, acting on carbon-nitrogen (but not peptide) bonds, in linear amides"/>
    <property type="evidence" value="ECO:0007669"/>
    <property type="project" value="UniProtKB-ARBA"/>
</dbReference>
<dbReference type="EMBL" id="UATH01000001">
    <property type="protein sequence ID" value="SPY08578.1"/>
    <property type="molecule type" value="Genomic_DNA"/>
</dbReference>
<name>A0A2X1UND6_9BURK</name>
<dbReference type="GO" id="GO:0006508">
    <property type="term" value="P:proteolysis"/>
    <property type="evidence" value="ECO:0007669"/>
    <property type="project" value="UniProtKB-KW"/>
</dbReference>
<dbReference type="RefSeq" id="WP_018026596.1">
    <property type="nucleotide sequence ID" value="NZ_CAUPHC010000013.1"/>
</dbReference>
<organism evidence="5 6">
    <name type="scientific">Oligella urethralis</name>
    <dbReference type="NCBI Taxonomy" id="90245"/>
    <lineage>
        <taxon>Bacteria</taxon>
        <taxon>Pseudomonadati</taxon>
        <taxon>Pseudomonadota</taxon>
        <taxon>Betaproteobacteria</taxon>
        <taxon>Burkholderiales</taxon>
        <taxon>Alcaligenaceae</taxon>
        <taxon>Oligella</taxon>
    </lineage>
</organism>
<dbReference type="PANTHER" id="PTHR10188">
    <property type="entry name" value="L-ASPARAGINASE"/>
    <property type="match status" value="1"/>
</dbReference>
<gene>
    <name evidence="5" type="primary">iaaA</name>
    <name evidence="5" type="ORF">NCTC11009_01805</name>
</gene>
<reference evidence="5 6" key="1">
    <citation type="submission" date="2018-06" db="EMBL/GenBank/DDBJ databases">
        <authorList>
            <consortium name="Pathogen Informatics"/>
            <person name="Doyle S."/>
        </authorList>
    </citation>
    <scope>NUCLEOTIDE SEQUENCE [LARGE SCALE GENOMIC DNA]</scope>
    <source>
        <strain evidence="5 6">NCTC11009</strain>
    </source>
</reference>
<dbReference type="GeneID" id="93428050"/>
<dbReference type="Gene3D" id="3.60.20.30">
    <property type="entry name" value="(Glycosyl)asparaginase"/>
    <property type="match status" value="1"/>
</dbReference>
<evidence type="ECO:0000256" key="3">
    <source>
        <dbReference type="ARBA" id="ARBA00022813"/>
    </source>
</evidence>
<evidence type="ECO:0000256" key="1">
    <source>
        <dbReference type="ARBA" id="ARBA00022670"/>
    </source>
</evidence>
<dbReference type="GO" id="GO:0008233">
    <property type="term" value="F:peptidase activity"/>
    <property type="evidence" value="ECO:0007669"/>
    <property type="project" value="UniProtKB-KW"/>
</dbReference>
<evidence type="ECO:0000313" key="5">
    <source>
        <dbReference type="EMBL" id="SPY08578.1"/>
    </source>
</evidence>
<proteinExistence type="predicted"/>
<evidence type="ECO:0000256" key="4">
    <source>
        <dbReference type="ARBA" id="ARBA00069124"/>
    </source>
</evidence>
<protein>
    <recommendedName>
        <fullName evidence="4">Isoaspartyl peptidase</fullName>
    </recommendedName>
</protein>
<dbReference type="InterPro" id="IPR029055">
    <property type="entry name" value="Ntn_hydrolases_N"/>
</dbReference>
<dbReference type="SUPFAM" id="SSF56235">
    <property type="entry name" value="N-terminal nucleophile aminohydrolases (Ntn hydrolases)"/>
    <property type="match status" value="1"/>
</dbReference>
<dbReference type="FunFam" id="3.60.20.30:FF:000001">
    <property type="entry name" value="Isoaspartyl peptidase/L-asparaginase"/>
    <property type="match status" value="1"/>
</dbReference>
<evidence type="ECO:0000313" key="6">
    <source>
        <dbReference type="Proteomes" id="UP000250242"/>
    </source>
</evidence>
<accession>A0A2X1UND6</accession>
<dbReference type="InterPro" id="IPR000246">
    <property type="entry name" value="Peptidase_T2"/>
</dbReference>
<dbReference type="CDD" id="cd04701">
    <property type="entry name" value="Asparaginase_2"/>
    <property type="match status" value="1"/>
</dbReference>
<dbReference type="AlphaFoldDB" id="A0A2X1UND6"/>
<dbReference type="Proteomes" id="UP000250242">
    <property type="component" value="Unassembled WGS sequence"/>
</dbReference>
<evidence type="ECO:0000256" key="2">
    <source>
        <dbReference type="ARBA" id="ARBA00022801"/>
    </source>
</evidence>
<keyword evidence="3" id="KW-0068">Autocatalytic cleavage</keyword>
<keyword evidence="2 5" id="KW-0378">Hydrolase</keyword>
<dbReference type="Pfam" id="PF01112">
    <property type="entry name" value="Asparaginase_2"/>
    <property type="match status" value="1"/>
</dbReference>
<keyword evidence="1" id="KW-0645">Protease</keyword>